<proteinExistence type="predicted"/>
<comment type="caution">
    <text evidence="2">The sequence shown here is derived from an EMBL/GenBank/DDBJ whole genome shotgun (WGS) entry which is preliminary data.</text>
</comment>
<reference evidence="2 3" key="1">
    <citation type="submission" date="2020-08" db="EMBL/GenBank/DDBJ databases">
        <title>Genomic Encyclopedia of Type Strains, Phase IV (KMG-IV): sequencing the most valuable type-strain genomes for metagenomic binning, comparative biology and taxonomic classification.</title>
        <authorList>
            <person name="Goeker M."/>
        </authorList>
    </citation>
    <scope>NUCLEOTIDE SEQUENCE [LARGE SCALE GENOMIC DNA]</scope>
    <source>
        <strain evidence="2 3">DSM 100044</strain>
    </source>
</reference>
<evidence type="ECO:0000313" key="3">
    <source>
        <dbReference type="Proteomes" id="UP000546200"/>
    </source>
</evidence>
<keyword evidence="3" id="KW-1185">Reference proteome</keyword>
<keyword evidence="1" id="KW-0732">Signal</keyword>
<feature type="chain" id="PRO_5031266749" evidence="1">
    <location>
        <begin position="20"/>
        <end position="177"/>
    </location>
</feature>
<gene>
    <name evidence="2" type="ORF">FHS94_001607</name>
</gene>
<evidence type="ECO:0000313" key="2">
    <source>
        <dbReference type="EMBL" id="MBB5714771.1"/>
    </source>
</evidence>
<dbReference type="SUPFAM" id="SSF51120">
    <property type="entry name" value="beta-Roll"/>
    <property type="match status" value="1"/>
</dbReference>
<name>A0A7W9EU34_9SPHN</name>
<dbReference type="EMBL" id="JACIJK010000004">
    <property type="protein sequence ID" value="MBB5714771.1"/>
    <property type="molecule type" value="Genomic_DNA"/>
</dbReference>
<organism evidence="2 3">
    <name type="scientific">Sphingomonas aerophila</name>
    <dbReference type="NCBI Taxonomy" id="1344948"/>
    <lineage>
        <taxon>Bacteria</taxon>
        <taxon>Pseudomonadati</taxon>
        <taxon>Pseudomonadota</taxon>
        <taxon>Alphaproteobacteria</taxon>
        <taxon>Sphingomonadales</taxon>
        <taxon>Sphingomonadaceae</taxon>
        <taxon>Sphingomonas</taxon>
    </lineage>
</organism>
<sequence>MKILIFAAMALGLATPALAETYRIPATAGTNKAACPKAPVVATEPGSTITGDDLPRTLSDYVTIDLKAGKVKVGNCSFRISGFANATGSPFGATLVGDDNANVLTGIAADKGGASDGIRGNGGDDTISTKAATALVWGGAGRDRFAVPADRKIKIGGKTYAQPVVQDLAAGETLTRR</sequence>
<evidence type="ECO:0000256" key="1">
    <source>
        <dbReference type="SAM" id="SignalP"/>
    </source>
</evidence>
<protein>
    <submittedName>
        <fullName evidence="2">Ca2+-binding RTX toxin-like protein</fullName>
    </submittedName>
</protein>
<dbReference type="Proteomes" id="UP000546200">
    <property type="component" value="Unassembled WGS sequence"/>
</dbReference>
<dbReference type="AlphaFoldDB" id="A0A7W9EU34"/>
<accession>A0A7W9EU34</accession>
<feature type="signal peptide" evidence="1">
    <location>
        <begin position="1"/>
        <end position="19"/>
    </location>
</feature>
<dbReference type="RefSeq" id="WP_184056370.1">
    <property type="nucleotide sequence ID" value="NZ_JACIJK010000004.1"/>
</dbReference>
<dbReference type="InterPro" id="IPR011049">
    <property type="entry name" value="Serralysin-like_metalloprot_C"/>
</dbReference>
<dbReference type="Gene3D" id="2.150.10.10">
    <property type="entry name" value="Serralysin-like metalloprotease, C-terminal"/>
    <property type="match status" value="1"/>
</dbReference>